<keyword evidence="4" id="KW-1185">Reference proteome</keyword>
<dbReference type="PROSITE" id="PS51384">
    <property type="entry name" value="FAD_FR"/>
    <property type="match status" value="1"/>
</dbReference>
<sequence length="343" mass="37726">MEKPFQTTTLLALAPSEAFALFEEKGRNLDVPVERDADRRLTLTTARGDVQLTASPEGVQITLRSHDRALLHTLQETIDGNLDVFGLKDERIWSLKDVGTRPANIAFAAVTACARLSPSYFRVELADPALRRFSETGLHFRLLFPPADHEGQWPEIGENGRTEWPGGVAAWHRPVYTIRSVEPDSGTVVFDVFIHEGGRVSAWCETLRPGMSVALMGPGGEWYPKAGWLALFGDETALPAIARILAACPDDTRGSATIMVGRKGDLQELEKPPGVTLNWLLRDSGTSLLEPLESLALPETDRFVWFAGERSEVKVARTILSGKGLSKSEMRAASYWTADTLSE</sequence>
<gene>
    <name evidence="3" type="ORF">E2A64_04815</name>
</gene>
<dbReference type="InterPro" id="IPR017938">
    <property type="entry name" value="Riboflavin_synthase-like_b-brl"/>
</dbReference>
<dbReference type="Gene3D" id="2.40.30.10">
    <property type="entry name" value="Translation factors"/>
    <property type="match status" value="1"/>
</dbReference>
<dbReference type="CDD" id="cd06193">
    <property type="entry name" value="siderophore_interacting"/>
    <property type="match status" value="1"/>
</dbReference>
<dbReference type="EMBL" id="SMSI01000001">
    <property type="protein sequence ID" value="TDH38438.1"/>
    <property type="molecule type" value="Genomic_DNA"/>
</dbReference>
<dbReference type="RefSeq" id="WP_133283273.1">
    <property type="nucleotide sequence ID" value="NZ_SMSI01000001.1"/>
</dbReference>
<dbReference type="PANTHER" id="PTHR30157:SF0">
    <property type="entry name" value="NADPH-DEPENDENT FERRIC-CHELATE REDUCTASE"/>
    <property type="match status" value="1"/>
</dbReference>
<dbReference type="Pfam" id="PF08021">
    <property type="entry name" value="FAD_binding_9"/>
    <property type="match status" value="1"/>
</dbReference>
<evidence type="ECO:0000313" key="3">
    <source>
        <dbReference type="EMBL" id="TDH38438.1"/>
    </source>
</evidence>
<accession>A0A4R5PNG9</accession>
<protein>
    <submittedName>
        <fullName evidence="3">Siderophore-interacting protein</fullName>
    </submittedName>
</protein>
<feature type="domain" description="FAD-binding FR-type" evidence="2">
    <location>
        <begin position="103"/>
        <end position="225"/>
    </location>
</feature>
<dbReference type="Proteomes" id="UP000295131">
    <property type="component" value="Unassembled WGS sequence"/>
</dbReference>
<dbReference type="SUPFAM" id="SSF63380">
    <property type="entry name" value="Riboflavin synthase domain-like"/>
    <property type="match status" value="1"/>
</dbReference>
<comment type="similarity">
    <text evidence="1">Belongs to the SIP oxidoreductase family.</text>
</comment>
<name>A0A4R5PNG9_9HYPH</name>
<organism evidence="3 4">
    <name type="scientific">Pseudohoeflea suaedae</name>
    <dbReference type="NCBI Taxonomy" id="877384"/>
    <lineage>
        <taxon>Bacteria</taxon>
        <taxon>Pseudomonadati</taxon>
        <taxon>Pseudomonadota</taxon>
        <taxon>Alphaproteobacteria</taxon>
        <taxon>Hyphomicrobiales</taxon>
        <taxon>Rhizobiaceae</taxon>
        <taxon>Pseudohoeflea</taxon>
    </lineage>
</organism>
<dbReference type="GO" id="GO:0016491">
    <property type="term" value="F:oxidoreductase activity"/>
    <property type="evidence" value="ECO:0007669"/>
    <property type="project" value="InterPro"/>
</dbReference>
<dbReference type="AlphaFoldDB" id="A0A4R5PNG9"/>
<comment type="caution">
    <text evidence="3">The sequence shown here is derived from an EMBL/GenBank/DDBJ whole genome shotgun (WGS) entry which is preliminary data.</text>
</comment>
<evidence type="ECO:0000259" key="2">
    <source>
        <dbReference type="PROSITE" id="PS51384"/>
    </source>
</evidence>
<dbReference type="InterPro" id="IPR013113">
    <property type="entry name" value="SIP_FAD-bd"/>
</dbReference>
<dbReference type="InterPro" id="IPR017927">
    <property type="entry name" value="FAD-bd_FR_type"/>
</dbReference>
<dbReference type="OrthoDB" id="9814826at2"/>
<reference evidence="3 4" key="1">
    <citation type="journal article" date="2013" name="Int. J. Syst. Evol. Microbiol.">
        <title>Hoeflea suaedae sp. nov., an endophytic bacterium isolated from the root of the halophyte Suaeda maritima.</title>
        <authorList>
            <person name="Chung E.J."/>
            <person name="Park J.A."/>
            <person name="Pramanik P."/>
            <person name="Bibi F."/>
            <person name="Jeon C.O."/>
            <person name="Chung Y.R."/>
        </authorList>
    </citation>
    <scope>NUCLEOTIDE SEQUENCE [LARGE SCALE GENOMIC DNA]</scope>
    <source>
        <strain evidence="3 4">YC6898</strain>
    </source>
</reference>
<dbReference type="PANTHER" id="PTHR30157">
    <property type="entry name" value="FERRIC REDUCTASE, NADPH-DEPENDENT"/>
    <property type="match status" value="1"/>
</dbReference>
<dbReference type="InterPro" id="IPR007037">
    <property type="entry name" value="SIP_rossman_dom"/>
</dbReference>
<evidence type="ECO:0000256" key="1">
    <source>
        <dbReference type="ARBA" id="ARBA00035644"/>
    </source>
</evidence>
<proteinExistence type="inferred from homology"/>
<dbReference type="InterPro" id="IPR039374">
    <property type="entry name" value="SIP_fam"/>
</dbReference>
<dbReference type="Gene3D" id="3.40.50.80">
    <property type="entry name" value="Nucleotide-binding domain of ferredoxin-NADP reductase (FNR) module"/>
    <property type="match status" value="1"/>
</dbReference>
<dbReference type="Pfam" id="PF04954">
    <property type="entry name" value="SIP"/>
    <property type="match status" value="1"/>
</dbReference>
<evidence type="ECO:0000313" key="4">
    <source>
        <dbReference type="Proteomes" id="UP000295131"/>
    </source>
</evidence>
<dbReference type="InterPro" id="IPR039261">
    <property type="entry name" value="FNR_nucleotide-bd"/>
</dbReference>